<dbReference type="STRING" id="1454373.ACMU_16330"/>
<dbReference type="GO" id="GO:0012505">
    <property type="term" value="C:endomembrane system"/>
    <property type="evidence" value="ECO:0007669"/>
    <property type="project" value="UniProtKB-SubCell"/>
</dbReference>
<dbReference type="EMBL" id="JFKE01000006">
    <property type="protein sequence ID" value="KAJ54682.1"/>
    <property type="molecule type" value="Genomic_DNA"/>
</dbReference>
<evidence type="ECO:0000256" key="10">
    <source>
        <dbReference type="ARBA" id="ARBA00025198"/>
    </source>
</evidence>
<evidence type="ECO:0000256" key="9">
    <source>
        <dbReference type="ARBA" id="ARBA00023310"/>
    </source>
</evidence>
<evidence type="ECO:0000256" key="11">
    <source>
        <dbReference type="ARBA" id="ARBA00025614"/>
    </source>
</evidence>
<dbReference type="AlphaFoldDB" id="A0A037ZEW6"/>
<keyword evidence="9 13" id="KW-0066">ATP synthesis</keyword>
<dbReference type="InterPro" id="IPR050059">
    <property type="entry name" value="ATP_synthase_B_chain"/>
</dbReference>
<protein>
    <recommendedName>
        <fullName evidence="13">ATP synthase subunit b</fullName>
    </recommendedName>
    <alternativeName>
        <fullName evidence="13">ATP synthase F(0) sector subunit b</fullName>
    </alternativeName>
    <alternativeName>
        <fullName evidence="13">ATPase subunit I</fullName>
    </alternativeName>
    <alternativeName>
        <fullName evidence="13">F-type ATPase subunit b</fullName>
        <shortName evidence="13">F-ATPase subunit b</shortName>
    </alternativeName>
</protein>
<dbReference type="CDD" id="cd06503">
    <property type="entry name" value="ATP-synt_Fo_b"/>
    <property type="match status" value="1"/>
</dbReference>
<proteinExistence type="inferred from homology"/>
<comment type="subunit">
    <text evidence="13">F-type ATPases have 2 components, F(1) - the catalytic core - and F(0) - the membrane proton channel. F(1) has five subunits: alpha(3), beta(3), gamma(1), delta(1), epsilon(1). F(0) has three main subunits: a(1), b(2) and c(10-14). The alpha and beta chains form an alternating ring which encloses part of the gamma chain. F(1) is attached to F(0) by a central stalk formed by the gamma and epsilon chains, while a peripheral stalk is formed by the delta and b chains.</text>
</comment>
<feature type="transmembrane region" description="Helical" evidence="13">
    <location>
        <begin position="36"/>
        <end position="55"/>
    </location>
</feature>
<dbReference type="GO" id="GO:0016787">
    <property type="term" value="F:hydrolase activity"/>
    <property type="evidence" value="ECO:0007669"/>
    <property type="project" value="UniProtKB-KW"/>
</dbReference>
<evidence type="ECO:0000256" key="2">
    <source>
        <dbReference type="ARBA" id="ARBA00022448"/>
    </source>
</evidence>
<evidence type="ECO:0000256" key="3">
    <source>
        <dbReference type="ARBA" id="ARBA00022547"/>
    </source>
</evidence>
<comment type="caution">
    <text evidence="16">The sequence shown here is derived from an EMBL/GenBank/DDBJ whole genome shotgun (WGS) entry which is preliminary data.</text>
</comment>
<keyword evidence="15" id="KW-0175">Coiled coil</keyword>
<evidence type="ECO:0000256" key="15">
    <source>
        <dbReference type="SAM" id="Coils"/>
    </source>
</evidence>
<organism evidence="16 17">
    <name type="scientific">Actibacterium mucosum KCTC 23349</name>
    <dbReference type="NCBI Taxonomy" id="1454373"/>
    <lineage>
        <taxon>Bacteria</taxon>
        <taxon>Pseudomonadati</taxon>
        <taxon>Pseudomonadota</taxon>
        <taxon>Alphaproteobacteria</taxon>
        <taxon>Rhodobacterales</taxon>
        <taxon>Roseobacteraceae</taxon>
        <taxon>Actibacterium</taxon>
    </lineage>
</organism>
<dbReference type="PANTHER" id="PTHR33445">
    <property type="entry name" value="ATP SYNTHASE SUBUNIT B', CHLOROPLASTIC"/>
    <property type="match status" value="1"/>
</dbReference>
<evidence type="ECO:0000313" key="16">
    <source>
        <dbReference type="EMBL" id="KAJ54682.1"/>
    </source>
</evidence>
<keyword evidence="7 13" id="KW-0406">Ion transport</keyword>
<keyword evidence="2 13" id="KW-0813">Transport</keyword>
<accession>A0A037ZEW6</accession>
<keyword evidence="3 13" id="KW-0138">CF(0)</keyword>
<dbReference type="Proteomes" id="UP000026249">
    <property type="component" value="Unassembled WGS sequence"/>
</dbReference>
<dbReference type="RefSeq" id="WP_035260845.1">
    <property type="nucleotide sequence ID" value="NZ_JFKE01000006.1"/>
</dbReference>
<comment type="similarity">
    <text evidence="1 13 14">Belongs to the ATPase B chain family.</text>
</comment>
<comment type="function">
    <text evidence="10 13">F(1)F(0) ATP synthase produces ATP from ADP in the presence of a proton or sodium gradient. F-type ATPases consist of two structural domains, F(1) containing the extramembraneous catalytic core and F(0) containing the membrane proton channel, linked together by a central stalk and a peripheral stalk. During catalysis, ATP synthesis in the catalytic domain of F(1) is coupled via a rotary mechanism of the central stalk subunits to proton translocation.</text>
</comment>
<keyword evidence="16" id="KW-0378">Hydrolase</keyword>
<evidence type="ECO:0000256" key="1">
    <source>
        <dbReference type="ARBA" id="ARBA00005513"/>
    </source>
</evidence>
<reference evidence="16 17" key="1">
    <citation type="submission" date="2014-03" db="EMBL/GenBank/DDBJ databases">
        <title>Draft Genome Sequence of Actibacterium mucosum KCTC 23349, a Marine Alphaproteobacterium with Complex Ionic Requirements Isolated from Mediterranean Seawater at Malvarrosa Beach, Valencia, Spain.</title>
        <authorList>
            <person name="Arahal D.R."/>
            <person name="Shao Z."/>
            <person name="Lai Q."/>
            <person name="Pujalte M.J."/>
        </authorList>
    </citation>
    <scope>NUCLEOTIDE SEQUENCE [LARGE SCALE GENOMIC DNA]</scope>
    <source>
        <strain evidence="16 17">KCTC 23349</strain>
    </source>
</reference>
<dbReference type="GO" id="GO:0005886">
    <property type="term" value="C:plasma membrane"/>
    <property type="evidence" value="ECO:0007669"/>
    <property type="project" value="UniProtKB-SubCell"/>
</dbReference>
<evidence type="ECO:0000256" key="13">
    <source>
        <dbReference type="HAMAP-Rule" id="MF_01398"/>
    </source>
</evidence>
<evidence type="ECO:0000256" key="7">
    <source>
        <dbReference type="ARBA" id="ARBA00023065"/>
    </source>
</evidence>
<dbReference type="Pfam" id="PF00430">
    <property type="entry name" value="ATP-synt_B"/>
    <property type="match status" value="1"/>
</dbReference>
<evidence type="ECO:0000256" key="4">
    <source>
        <dbReference type="ARBA" id="ARBA00022692"/>
    </source>
</evidence>
<comment type="function">
    <text evidence="11">Component of the F(0) channel, it forms part of the peripheral stalk, linking F(1) to F(0). The b'-subunit is a diverged and duplicated form of b found in plants and photosynthetic bacteria.</text>
</comment>
<dbReference type="GO" id="GO:0045259">
    <property type="term" value="C:proton-transporting ATP synthase complex"/>
    <property type="evidence" value="ECO:0007669"/>
    <property type="project" value="UniProtKB-KW"/>
</dbReference>
<dbReference type="Gene3D" id="6.10.250.1580">
    <property type="match status" value="1"/>
</dbReference>
<dbReference type="PANTHER" id="PTHR33445:SF1">
    <property type="entry name" value="ATP SYNTHASE SUBUNIT B"/>
    <property type="match status" value="1"/>
</dbReference>
<evidence type="ECO:0000256" key="12">
    <source>
        <dbReference type="ARBA" id="ARBA00037847"/>
    </source>
</evidence>
<dbReference type="NCBIfam" id="NF009988">
    <property type="entry name" value="PRK13454.1"/>
    <property type="match status" value="1"/>
</dbReference>
<feature type="coiled-coil region" evidence="15">
    <location>
        <begin position="69"/>
        <end position="129"/>
    </location>
</feature>
<name>A0A037ZEW6_9RHOB</name>
<dbReference type="OrthoDB" id="9805716at2"/>
<evidence type="ECO:0000256" key="5">
    <source>
        <dbReference type="ARBA" id="ARBA00022781"/>
    </source>
</evidence>
<keyword evidence="8 13" id="KW-0472">Membrane</keyword>
<comment type="subcellular location">
    <subcellularLocation>
        <location evidence="13">Cell membrane</location>
        <topology evidence="13">Single-pass membrane protein</topology>
    </subcellularLocation>
    <subcellularLocation>
        <location evidence="12">Endomembrane system</location>
        <topology evidence="12">Single-pass membrane protein</topology>
    </subcellularLocation>
</comment>
<sequence>MATDAPKDAHGAADAAHAAESAGMPQLDFATYGNQIFWLVIALVAIFLILSRVALPRIASVLAERQGAITKDLAAAEELKQQAVEAEEAYNKALADAKAEAAKIVAETKAEIQAELDEATAKADAEIAAKAAESEKAIAVIREGAKDSIAAVAKDTAAEIVSALGQNADEAALAAAIDAQLKG</sequence>
<evidence type="ECO:0000256" key="6">
    <source>
        <dbReference type="ARBA" id="ARBA00022989"/>
    </source>
</evidence>
<keyword evidence="17" id="KW-1185">Reference proteome</keyword>
<dbReference type="GO" id="GO:0046961">
    <property type="term" value="F:proton-transporting ATPase activity, rotational mechanism"/>
    <property type="evidence" value="ECO:0007669"/>
    <property type="project" value="TreeGrafter"/>
</dbReference>
<evidence type="ECO:0000256" key="8">
    <source>
        <dbReference type="ARBA" id="ARBA00023136"/>
    </source>
</evidence>
<keyword evidence="4 13" id="KW-0812">Transmembrane</keyword>
<keyword evidence="13" id="KW-1003">Cell membrane</keyword>
<dbReference type="HAMAP" id="MF_01398">
    <property type="entry name" value="ATP_synth_b_bprime"/>
    <property type="match status" value="1"/>
</dbReference>
<evidence type="ECO:0000256" key="14">
    <source>
        <dbReference type="RuleBase" id="RU003848"/>
    </source>
</evidence>
<dbReference type="InterPro" id="IPR002146">
    <property type="entry name" value="ATP_synth_b/b'su_bac/chlpt"/>
</dbReference>
<dbReference type="GO" id="GO:0046933">
    <property type="term" value="F:proton-transporting ATP synthase activity, rotational mechanism"/>
    <property type="evidence" value="ECO:0007669"/>
    <property type="project" value="UniProtKB-UniRule"/>
</dbReference>
<keyword evidence="5 13" id="KW-0375">Hydrogen ion transport</keyword>
<gene>
    <name evidence="13" type="primary">atpF</name>
    <name evidence="16" type="ORF">ACMU_16330</name>
</gene>
<keyword evidence="6 13" id="KW-1133">Transmembrane helix</keyword>
<evidence type="ECO:0000313" key="17">
    <source>
        <dbReference type="Proteomes" id="UP000026249"/>
    </source>
</evidence>